<evidence type="ECO:0000256" key="1">
    <source>
        <dbReference type="SAM" id="SignalP"/>
    </source>
</evidence>
<dbReference type="EMBL" id="QGGV01000012">
    <property type="protein sequence ID" value="PWK54153.1"/>
    <property type="molecule type" value="Genomic_DNA"/>
</dbReference>
<reference evidence="2 3" key="1">
    <citation type="submission" date="2018-05" db="EMBL/GenBank/DDBJ databases">
        <title>Genomic Encyclopedia of Type Strains, Phase IV (KMG-IV): sequencing the most valuable type-strain genomes for metagenomic binning, comparative biology and taxonomic classification.</title>
        <authorList>
            <person name="Goeker M."/>
        </authorList>
    </citation>
    <scope>NUCLEOTIDE SEQUENCE [LARGE SCALE GENOMIC DNA]</scope>
    <source>
        <strain evidence="2 3">DSM 103371</strain>
    </source>
</reference>
<feature type="chain" id="PRO_5016337059" description="Lipoprotein" evidence="1">
    <location>
        <begin position="21"/>
        <end position="107"/>
    </location>
</feature>
<keyword evidence="1" id="KW-0732">Signal</keyword>
<protein>
    <recommendedName>
        <fullName evidence="4">Lipoprotein</fullName>
    </recommendedName>
</protein>
<organism evidence="2 3">
    <name type="scientific">Silicimonas algicola</name>
    <dbReference type="NCBI Taxonomy" id="1826607"/>
    <lineage>
        <taxon>Bacteria</taxon>
        <taxon>Pseudomonadati</taxon>
        <taxon>Pseudomonadota</taxon>
        <taxon>Alphaproteobacteria</taxon>
        <taxon>Rhodobacterales</taxon>
        <taxon>Paracoccaceae</taxon>
    </lineage>
</organism>
<dbReference type="PROSITE" id="PS51257">
    <property type="entry name" value="PROKAR_LIPOPROTEIN"/>
    <property type="match status" value="1"/>
</dbReference>
<feature type="signal peptide" evidence="1">
    <location>
        <begin position="1"/>
        <end position="20"/>
    </location>
</feature>
<dbReference type="OrthoDB" id="7870381at2"/>
<proteinExistence type="predicted"/>
<dbReference type="KEGG" id="salo:EF888_18620"/>
<keyword evidence="3" id="KW-1185">Reference proteome</keyword>
<comment type="caution">
    <text evidence="2">The sequence shown here is derived from an EMBL/GenBank/DDBJ whole genome shotgun (WGS) entry which is preliminary data.</text>
</comment>
<evidence type="ECO:0008006" key="4">
    <source>
        <dbReference type="Google" id="ProtNLM"/>
    </source>
</evidence>
<dbReference type="RefSeq" id="WP_109760929.1">
    <property type="nucleotide sequence ID" value="NZ_CP034588.1"/>
</dbReference>
<evidence type="ECO:0000313" key="3">
    <source>
        <dbReference type="Proteomes" id="UP000245390"/>
    </source>
</evidence>
<name>A0A316G0G3_9RHOB</name>
<accession>A0A316G0G3</accession>
<evidence type="ECO:0000313" key="2">
    <source>
        <dbReference type="EMBL" id="PWK54153.1"/>
    </source>
</evidence>
<dbReference type="Proteomes" id="UP000245390">
    <property type="component" value="Unassembled WGS sequence"/>
</dbReference>
<gene>
    <name evidence="2" type="ORF">C8D95_112142</name>
</gene>
<dbReference type="AlphaFoldDB" id="A0A316G0G3"/>
<sequence length="107" mass="11729">MPRRLAALGLLALAACGAPVSETLTTVRHVPSNAVYAGDARMHLFIFDPSEPRSLEDRKAIARRSIALEPNCAWVDAPDDVLEAETRKQGDRYAETMLVAPLRCNRA</sequence>